<dbReference type="Pfam" id="PF01435">
    <property type="entry name" value="Peptidase_M48"/>
    <property type="match status" value="1"/>
</dbReference>
<evidence type="ECO:0000256" key="1">
    <source>
        <dbReference type="ARBA" id="ARBA00022670"/>
    </source>
</evidence>
<protein>
    <submittedName>
        <fullName evidence="9">Mitochondrial metalloendopeptidase OMA1</fullName>
    </submittedName>
</protein>
<evidence type="ECO:0000256" key="3">
    <source>
        <dbReference type="ARBA" id="ARBA00022801"/>
    </source>
</evidence>
<evidence type="ECO:0000313" key="10">
    <source>
        <dbReference type="Proteomes" id="UP000887226"/>
    </source>
</evidence>
<dbReference type="CDD" id="cd07331">
    <property type="entry name" value="M48C_Oma1_like"/>
    <property type="match status" value="1"/>
</dbReference>
<sequence>MFGRAISSLERKSALRIAIPRFIPKSSARNVPSRIIQRLNSNQPCRRGFPRAPQQPKRESKVKHTRWDPSQIQHARPLFNNDRFTHALRHKNTKYLAILIVGGSIVFYCTHIEEVPVSGRKRFMCFSEESAETEGLVLYQNIMRAAHRQGALVSQWDDRTRMVRRVMDRLITGGNLKHVDFEIHVLESPEMNAFVLPGGKVFVYSGMLNVTRTDDALAAILGHEIAHNLARHSAEQMSRGILIFPLRWALIFLDATGYTGGLGRILGDVGLSFGFMMPASRVQESEADYIGLMLMAKSCYNPEAAVRVWQKIDQSHKDSKQNLPEWTSTHPSDANRIKKLIEWLPKAEEQKVEAGCTFAAQYQQDFQQVLKSMWH</sequence>
<dbReference type="GO" id="GO:0004222">
    <property type="term" value="F:metalloendopeptidase activity"/>
    <property type="evidence" value="ECO:0007669"/>
    <property type="project" value="InterPro"/>
</dbReference>
<reference evidence="9" key="1">
    <citation type="journal article" date="2021" name="IMA Fungus">
        <title>Genomic characterization of three marine fungi, including Emericellopsis atlantica sp. nov. with signatures of a generalist lifestyle and marine biomass degradation.</title>
        <authorList>
            <person name="Hagestad O.C."/>
            <person name="Hou L."/>
            <person name="Andersen J.H."/>
            <person name="Hansen E.H."/>
            <person name="Altermark B."/>
            <person name="Li C."/>
            <person name="Kuhnert E."/>
            <person name="Cox R.J."/>
            <person name="Crous P.W."/>
            <person name="Spatafora J.W."/>
            <person name="Lail K."/>
            <person name="Amirebrahimi M."/>
            <person name="Lipzen A."/>
            <person name="Pangilinan J."/>
            <person name="Andreopoulos W."/>
            <person name="Hayes R.D."/>
            <person name="Ng V."/>
            <person name="Grigoriev I.V."/>
            <person name="Jackson S.A."/>
            <person name="Sutton T.D.S."/>
            <person name="Dobson A.D.W."/>
            <person name="Rama T."/>
        </authorList>
    </citation>
    <scope>NUCLEOTIDE SEQUENCE</scope>
    <source>
        <strain evidence="9">TRa3180A</strain>
    </source>
</reference>
<keyword evidence="1 6" id="KW-0645">Protease</keyword>
<proteinExistence type="inferred from homology"/>
<accession>A0A9P7Z3K4</accession>
<dbReference type="GO" id="GO:0005743">
    <property type="term" value="C:mitochondrial inner membrane"/>
    <property type="evidence" value="ECO:0007669"/>
    <property type="project" value="TreeGrafter"/>
</dbReference>
<comment type="cofactor">
    <cofactor evidence="6">
        <name>Zn(2+)</name>
        <dbReference type="ChEBI" id="CHEBI:29105"/>
    </cofactor>
    <text evidence="6">Binds 1 zinc ion per subunit.</text>
</comment>
<evidence type="ECO:0000256" key="4">
    <source>
        <dbReference type="ARBA" id="ARBA00022833"/>
    </source>
</evidence>
<dbReference type="OrthoDB" id="7464992at2759"/>
<keyword evidence="10" id="KW-1185">Reference proteome</keyword>
<evidence type="ECO:0000313" key="9">
    <source>
        <dbReference type="EMBL" id="KAG9244749.1"/>
    </source>
</evidence>
<keyword evidence="3 6" id="KW-0378">Hydrolase</keyword>
<dbReference type="Gene3D" id="3.30.2010.10">
    <property type="entry name" value="Metalloproteases ('zincins'), catalytic domain"/>
    <property type="match status" value="1"/>
</dbReference>
<dbReference type="InterPro" id="IPR001915">
    <property type="entry name" value="Peptidase_M48"/>
</dbReference>
<evidence type="ECO:0000256" key="6">
    <source>
        <dbReference type="RuleBase" id="RU003983"/>
    </source>
</evidence>
<dbReference type="PANTHER" id="PTHR22726:SF1">
    <property type="entry name" value="METALLOENDOPEPTIDASE OMA1, MITOCHONDRIAL"/>
    <property type="match status" value="1"/>
</dbReference>
<name>A0A9P7Z3K4_9HELO</name>
<evidence type="ECO:0000256" key="7">
    <source>
        <dbReference type="SAM" id="MobiDB-lite"/>
    </source>
</evidence>
<comment type="caution">
    <text evidence="9">The sequence shown here is derived from an EMBL/GenBank/DDBJ whole genome shotgun (WGS) entry which is preliminary data.</text>
</comment>
<organism evidence="9 10">
    <name type="scientific">Calycina marina</name>
    <dbReference type="NCBI Taxonomy" id="1763456"/>
    <lineage>
        <taxon>Eukaryota</taxon>
        <taxon>Fungi</taxon>
        <taxon>Dikarya</taxon>
        <taxon>Ascomycota</taxon>
        <taxon>Pezizomycotina</taxon>
        <taxon>Leotiomycetes</taxon>
        <taxon>Helotiales</taxon>
        <taxon>Pezizellaceae</taxon>
        <taxon>Calycina</taxon>
    </lineage>
</organism>
<dbReference type="Proteomes" id="UP000887226">
    <property type="component" value="Unassembled WGS sequence"/>
</dbReference>
<keyword evidence="4 6" id="KW-0862">Zinc</keyword>
<dbReference type="GO" id="GO:0034982">
    <property type="term" value="P:mitochondrial protein processing"/>
    <property type="evidence" value="ECO:0007669"/>
    <property type="project" value="TreeGrafter"/>
</dbReference>
<dbReference type="GO" id="GO:0006515">
    <property type="term" value="P:protein quality control for misfolded or incompletely synthesized proteins"/>
    <property type="evidence" value="ECO:0007669"/>
    <property type="project" value="TreeGrafter"/>
</dbReference>
<dbReference type="AlphaFoldDB" id="A0A9P7Z3K4"/>
<dbReference type="PANTHER" id="PTHR22726">
    <property type="entry name" value="METALLOENDOPEPTIDASE OMA1"/>
    <property type="match status" value="1"/>
</dbReference>
<comment type="similarity">
    <text evidence="6">Belongs to the peptidase M48 family.</text>
</comment>
<gene>
    <name evidence="9" type="ORF">BJ878DRAFT_504706</name>
</gene>
<feature type="domain" description="Peptidase M48" evidence="8">
    <location>
        <begin position="159"/>
        <end position="343"/>
    </location>
</feature>
<keyword evidence="2" id="KW-0479">Metal-binding</keyword>
<feature type="region of interest" description="Disordered" evidence="7">
    <location>
        <begin position="43"/>
        <end position="67"/>
    </location>
</feature>
<evidence type="ECO:0000259" key="8">
    <source>
        <dbReference type="Pfam" id="PF01435"/>
    </source>
</evidence>
<evidence type="ECO:0000256" key="5">
    <source>
        <dbReference type="ARBA" id="ARBA00023049"/>
    </source>
</evidence>
<dbReference type="InterPro" id="IPR051156">
    <property type="entry name" value="Mito/Outer_Membr_Metalloprot"/>
</dbReference>
<keyword evidence="5 6" id="KW-0482">Metalloprotease</keyword>
<dbReference type="GO" id="GO:0046872">
    <property type="term" value="F:metal ion binding"/>
    <property type="evidence" value="ECO:0007669"/>
    <property type="project" value="UniProtKB-KW"/>
</dbReference>
<dbReference type="EMBL" id="MU253886">
    <property type="protein sequence ID" value="KAG9244749.1"/>
    <property type="molecule type" value="Genomic_DNA"/>
</dbReference>
<evidence type="ECO:0000256" key="2">
    <source>
        <dbReference type="ARBA" id="ARBA00022723"/>
    </source>
</evidence>